<evidence type="ECO:0000313" key="2">
    <source>
        <dbReference type="Proteomes" id="UP000324233"/>
    </source>
</evidence>
<dbReference type="EMBL" id="CP042997">
    <property type="protein sequence ID" value="QEH33098.1"/>
    <property type="molecule type" value="Genomic_DNA"/>
</dbReference>
<name>A0A5B9VXT0_9BACT</name>
<evidence type="ECO:0000313" key="1">
    <source>
        <dbReference type="EMBL" id="QEH33098.1"/>
    </source>
</evidence>
<protein>
    <submittedName>
        <fullName evidence="1">Uncharacterized protein</fullName>
    </submittedName>
</protein>
<gene>
    <name evidence="1" type="ORF">OJF2_15950</name>
</gene>
<dbReference type="AlphaFoldDB" id="A0A5B9VXT0"/>
<keyword evidence="2" id="KW-1185">Reference proteome</keyword>
<dbReference type="RefSeq" id="WP_246196431.1">
    <property type="nucleotide sequence ID" value="NZ_CP042997.1"/>
</dbReference>
<sequence>MRDKLARKFRESWSGRLSHYRMHRNDEHLAALFEETVLYVGLHLENDLCRSDHWSEVRLDHAAAIVLFLVDKGVVERATRYGRRVFEPLPHAESWVSQQPALRRFQEELLELILALRHELARRSSSRRSRPEPRA</sequence>
<accession>A0A5B9VXT0</accession>
<dbReference type="Proteomes" id="UP000324233">
    <property type="component" value="Chromosome"/>
</dbReference>
<proteinExistence type="predicted"/>
<organism evidence="1 2">
    <name type="scientific">Aquisphaera giovannonii</name>
    <dbReference type="NCBI Taxonomy" id="406548"/>
    <lineage>
        <taxon>Bacteria</taxon>
        <taxon>Pseudomonadati</taxon>
        <taxon>Planctomycetota</taxon>
        <taxon>Planctomycetia</taxon>
        <taxon>Isosphaerales</taxon>
        <taxon>Isosphaeraceae</taxon>
        <taxon>Aquisphaera</taxon>
    </lineage>
</organism>
<reference evidence="1 2" key="1">
    <citation type="submission" date="2019-08" db="EMBL/GenBank/DDBJ databases">
        <title>Deep-cultivation of Planctomycetes and their phenomic and genomic characterization uncovers novel biology.</title>
        <authorList>
            <person name="Wiegand S."/>
            <person name="Jogler M."/>
            <person name="Boedeker C."/>
            <person name="Pinto D."/>
            <person name="Vollmers J."/>
            <person name="Rivas-Marin E."/>
            <person name="Kohn T."/>
            <person name="Peeters S.H."/>
            <person name="Heuer A."/>
            <person name="Rast P."/>
            <person name="Oberbeckmann S."/>
            <person name="Bunk B."/>
            <person name="Jeske O."/>
            <person name="Meyerdierks A."/>
            <person name="Storesund J.E."/>
            <person name="Kallscheuer N."/>
            <person name="Luecker S."/>
            <person name="Lage O.M."/>
            <person name="Pohl T."/>
            <person name="Merkel B.J."/>
            <person name="Hornburger P."/>
            <person name="Mueller R.-W."/>
            <person name="Bruemmer F."/>
            <person name="Labrenz M."/>
            <person name="Spormann A.M."/>
            <person name="Op den Camp H."/>
            <person name="Overmann J."/>
            <person name="Amann R."/>
            <person name="Jetten M.S.M."/>
            <person name="Mascher T."/>
            <person name="Medema M.H."/>
            <person name="Devos D.P."/>
            <person name="Kaster A.-K."/>
            <person name="Ovreas L."/>
            <person name="Rohde M."/>
            <person name="Galperin M.Y."/>
            <person name="Jogler C."/>
        </authorList>
    </citation>
    <scope>NUCLEOTIDE SEQUENCE [LARGE SCALE GENOMIC DNA]</scope>
    <source>
        <strain evidence="1 2">OJF2</strain>
    </source>
</reference>
<dbReference type="KEGG" id="agv:OJF2_15950"/>